<dbReference type="Proteomes" id="UP000321723">
    <property type="component" value="Unassembled WGS sequence"/>
</dbReference>
<dbReference type="EMBL" id="BJVQ01000048">
    <property type="protein sequence ID" value="GEL47786.1"/>
    <property type="molecule type" value="Genomic_DNA"/>
</dbReference>
<gene>
    <name evidence="1" type="ORF">CHO01_29020</name>
</gene>
<reference evidence="1 2" key="1">
    <citation type="submission" date="2019-07" db="EMBL/GenBank/DDBJ databases">
        <title>Whole genome shotgun sequence of Cellulomonas hominis NBRC 16055.</title>
        <authorList>
            <person name="Hosoyama A."/>
            <person name="Uohara A."/>
            <person name="Ohji S."/>
            <person name="Ichikawa N."/>
        </authorList>
    </citation>
    <scope>NUCLEOTIDE SEQUENCE [LARGE SCALE GENOMIC DNA]</scope>
    <source>
        <strain evidence="1 2">NBRC 16055</strain>
    </source>
</reference>
<sequence>MSVAGLRSRTCPRPHGTACGPWHVEAAVRAALRDPAVAVRRLDDSLRGEPRFAVEAPPRRAVAYACAIPAHLDRYVLIEFTDG</sequence>
<keyword evidence="2" id="KW-1185">Reference proteome</keyword>
<proteinExistence type="predicted"/>
<evidence type="ECO:0000313" key="2">
    <source>
        <dbReference type="Proteomes" id="UP000321723"/>
    </source>
</evidence>
<accession>A0A511FEW2</accession>
<dbReference type="AlphaFoldDB" id="A0A511FEW2"/>
<name>A0A511FEW2_9CELL</name>
<comment type="caution">
    <text evidence="1">The sequence shown here is derived from an EMBL/GenBank/DDBJ whole genome shotgun (WGS) entry which is preliminary data.</text>
</comment>
<evidence type="ECO:0000313" key="1">
    <source>
        <dbReference type="EMBL" id="GEL47786.1"/>
    </source>
</evidence>
<organism evidence="1 2">
    <name type="scientific">Cellulomonas hominis</name>
    <dbReference type="NCBI Taxonomy" id="156981"/>
    <lineage>
        <taxon>Bacteria</taxon>
        <taxon>Bacillati</taxon>
        <taxon>Actinomycetota</taxon>
        <taxon>Actinomycetes</taxon>
        <taxon>Micrococcales</taxon>
        <taxon>Cellulomonadaceae</taxon>
        <taxon>Cellulomonas</taxon>
    </lineage>
</organism>
<protein>
    <submittedName>
        <fullName evidence="1">Uncharacterized protein</fullName>
    </submittedName>
</protein>